<dbReference type="InterPro" id="IPR052353">
    <property type="entry name" value="Benzoxazolinone_Detox_Enz"/>
</dbReference>
<dbReference type="GO" id="GO:0030170">
    <property type="term" value="F:pyridoxal phosphate binding"/>
    <property type="evidence" value="ECO:0007669"/>
    <property type="project" value="InterPro"/>
</dbReference>
<reference evidence="3 4" key="2">
    <citation type="submission" date="2018-12" db="EMBL/GenBank/DDBJ databases">
        <title>Nakamurella antarcticus sp. nov., isolated from Antarctica South Shetland Islands soil.</title>
        <authorList>
            <person name="Peng F."/>
        </authorList>
    </citation>
    <scope>NUCLEOTIDE SEQUENCE [LARGE SCALE GENOMIC DNA]</scope>
    <source>
        <strain evidence="3 4">S14-144</strain>
    </source>
</reference>
<protein>
    <submittedName>
        <fullName evidence="3">MOSC domain-containing protein</fullName>
    </submittedName>
</protein>
<dbReference type="Proteomes" id="UP000268084">
    <property type="component" value="Chromosome"/>
</dbReference>
<dbReference type="PANTHER" id="PTHR30212:SF2">
    <property type="entry name" value="PROTEIN YIIM"/>
    <property type="match status" value="1"/>
</dbReference>
<evidence type="ECO:0000259" key="2">
    <source>
        <dbReference type="PROSITE" id="PS51340"/>
    </source>
</evidence>
<dbReference type="InterPro" id="IPR005302">
    <property type="entry name" value="MoCF_Sase_C"/>
</dbReference>
<accession>A0A3G8ZIT9</accession>
<dbReference type="PANTHER" id="PTHR30212">
    <property type="entry name" value="PROTEIN YIIM"/>
    <property type="match status" value="1"/>
</dbReference>
<sequence length="266" mass="28442">MSRDPHQTHLLGAIASLAVGPVDAVQHGRVEVPTAFRKLQTHGRTQLGPTGLAGDTQADLTVHGGPEKAVCVYPLEHYGHWEALLGVPLSPPAFGENITSKGLLEAEVFLGDIFTWGTAVVQVSQPRRPCFKIAAIHRRKDLAVLVEDSLRTGFYFRVLQPGFVQQEDPVTLTDVSPVGVSVRDVSQAMNGAKAGLLREDRIALLRRVLRSASVLPERWVPGLRSDLAELMEGPPETGFDAAASAAASESPVASGESARLLGPRDA</sequence>
<proteinExistence type="predicted"/>
<dbReference type="PROSITE" id="PS51340">
    <property type="entry name" value="MOSC"/>
    <property type="match status" value="1"/>
</dbReference>
<dbReference type="AlphaFoldDB" id="A0A3G8ZIT9"/>
<dbReference type="KEGG" id="nak:EH165_01870"/>
<keyword evidence="4" id="KW-1185">Reference proteome</keyword>
<dbReference type="Gene3D" id="2.40.33.20">
    <property type="entry name" value="PK beta-barrel domain-like"/>
    <property type="match status" value="1"/>
</dbReference>
<dbReference type="InterPro" id="IPR011037">
    <property type="entry name" value="Pyrv_Knase-like_insert_dom_sf"/>
</dbReference>
<feature type="domain" description="MOSC" evidence="2">
    <location>
        <begin position="39"/>
        <end position="173"/>
    </location>
</feature>
<dbReference type="GO" id="GO:0030151">
    <property type="term" value="F:molybdenum ion binding"/>
    <property type="evidence" value="ECO:0007669"/>
    <property type="project" value="InterPro"/>
</dbReference>
<feature type="compositionally biased region" description="Low complexity" evidence="1">
    <location>
        <begin position="241"/>
        <end position="258"/>
    </location>
</feature>
<evidence type="ECO:0000313" key="3">
    <source>
        <dbReference type="EMBL" id="AZI57098.1"/>
    </source>
</evidence>
<reference evidence="3 4" key="1">
    <citation type="submission" date="2018-11" db="EMBL/GenBank/DDBJ databases">
        <authorList>
            <person name="Da X."/>
        </authorList>
    </citation>
    <scope>NUCLEOTIDE SEQUENCE [LARGE SCALE GENOMIC DNA]</scope>
    <source>
        <strain evidence="3 4">S14-144</strain>
    </source>
</reference>
<dbReference type="SUPFAM" id="SSF50800">
    <property type="entry name" value="PK beta-barrel domain-like"/>
    <property type="match status" value="1"/>
</dbReference>
<organism evidence="3 4">
    <name type="scientific">Nakamurella antarctica</name>
    <dbReference type="NCBI Taxonomy" id="1902245"/>
    <lineage>
        <taxon>Bacteria</taxon>
        <taxon>Bacillati</taxon>
        <taxon>Actinomycetota</taxon>
        <taxon>Actinomycetes</taxon>
        <taxon>Nakamurellales</taxon>
        <taxon>Nakamurellaceae</taxon>
        <taxon>Nakamurella</taxon>
    </lineage>
</organism>
<dbReference type="GO" id="GO:0003824">
    <property type="term" value="F:catalytic activity"/>
    <property type="evidence" value="ECO:0007669"/>
    <property type="project" value="InterPro"/>
</dbReference>
<evidence type="ECO:0000313" key="4">
    <source>
        <dbReference type="Proteomes" id="UP000268084"/>
    </source>
</evidence>
<feature type="region of interest" description="Disordered" evidence="1">
    <location>
        <begin position="231"/>
        <end position="266"/>
    </location>
</feature>
<dbReference type="EMBL" id="CP034170">
    <property type="protein sequence ID" value="AZI57098.1"/>
    <property type="molecule type" value="Genomic_DNA"/>
</dbReference>
<dbReference type="RefSeq" id="WP_124797783.1">
    <property type="nucleotide sequence ID" value="NZ_CP034170.1"/>
</dbReference>
<name>A0A3G8ZIT9_9ACTN</name>
<dbReference type="Pfam" id="PF03473">
    <property type="entry name" value="MOSC"/>
    <property type="match status" value="1"/>
</dbReference>
<dbReference type="OrthoDB" id="9786134at2"/>
<gene>
    <name evidence="3" type="ORF">EH165_01870</name>
</gene>
<evidence type="ECO:0000256" key="1">
    <source>
        <dbReference type="SAM" id="MobiDB-lite"/>
    </source>
</evidence>